<evidence type="ECO:0000256" key="2">
    <source>
        <dbReference type="ARBA" id="ARBA00023043"/>
    </source>
</evidence>
<organism evidence="5 6">
    <name type="scientific">Paraburkholderia phenazinium</name>
    <dbReference type="NCBI Taxonomy" id="60549"/>
    <lineage>
        <taxon>Bacteria</taxon>
        <taxon>Pseudomonadati</taxon>
        <taxon>Pseudomonadota</taxon>
        <taxon>Betaproteobacteria</taxon>
        <taxon>Burkholderiales</taxon>
        <taxon>Burkholderiaceae</taxon>
        <taxon>Paraburkholderia</taxon>
    </lineage>
</organism>
<sequence length="397" mass="42825">MSAASNKHNAKPAPAAGRAGKTGPKASPAPEAPLQPGGTTGPVSPEQDWFTTEIAEQAEDASEEARFKRVALACVRKDIATVQNELKDWGAWRFAGREIGRPTLLHFAVIGGDKDVLKVLIERGADLQETTRTSLVEDVPEGPKTPLDLARIMGKTNAIAFLEEACDKAGCDGETHTVKMMRYPDGGLFVGVYNTYTGERVHRTMAERHRNGVEGRAGARESDGDLDAIGAIEAAVESNDREQLKRVIDGYPDGQQILVDRGGNTILHMAAIRGNIDIVTILLSKGADPFLRNHQGQRAIDVVSDTGIGPRHTRRLLALAMGDDRPFMTEDGRVNDRIKELFQRKAASAGISMDKLAELKAQHEAARREDLVEQRSTATTSSARGTTVEGDDGGHAP</sequence>
<accession>A0A1G7YBB6</accession>
<dbReference type="InterPro" id="IPR036770">
    <property type="entry name" value="Ankyrin_rpt-contain_sf"/>
</dbReference>
<dbReference type="GO" id="GO:0085020">
    <property type="term" value="P:protein K6-linked ubiquitination"/>
    <property type="evidence" value="ECO:0007669"/>
    <property type="project" value="TreeGrafter"/>
</dbReference>
<dbReference type="Pfam" id="PF00023">
    <property type="entry name" value="Ank"/>
    <property type="match status" value="2"/>
</dbReference>
<gene>
    <name evidence="5" type="ORF">SAMN05216466_106117</name>
</gene>
<dbReference type="PROSITE" id="PS50297">
    <property type="entry name" value="ANK_REP_REGION"/>
    <property type="match status" value="2"/>
</dbReference>
<protein>
    <submittedName>
        <fullName evidence="5">Ankyrin repeat-containing protein</fullName>
    </submittedName>
</protein>
<dbReference type="PANTHER" id="PTHR24171">
    <property type="entry name" value="ANKYRIN REPEAT DOMAIN-CONTAINING PROTEIN 39-RELATED"/>
    <property type="match status" value="1"/>
</dbReference>
<proteinExistence type="predicted"/>
<dbReference type="Gene3D" id="1.25.40.20">
    <property type="entry name" value="Ankyrin repeat-containing domain"/>
    <property type="match status" value="2"/>
</dbReference>
<name>A0A1G7YBB6_9BURK</name>
<feature type="repeat" description="ANK" evidence="3">
    <location>
        <begin position="262"/>
        <end position="294"/>
    </location>
</feature>
<feature type="region of interest" description="Disordered" evidence="4">
    <location>
        <begin position="1"/>
        <end position="46"/>
    </location>
</feature>
<dbReference type="GO" id="GO:0004842">
    <property type="term" value="F:ubiquitin-protein transferase activity"/>
    <property type="evidence" value="ECO:0007669"/>
    <property type="project" value="TreeGrafter"/>
</dbReference>
<evidence type="ECO:0000313" key="5">
    <source>
        <dbReference type="EMBL" id="SDG93788.1"/>
    </source>
</evidence>
<feature type="region of interest" description="Disordered" evidence="4">
    <location>
        <begin position="362"/>
        <end position="397"/>
    </location>
</feature>
<dbReference type="InterPro" id="IPR002110">
    <property type="entry name" value="Ankyrin_rpt"/>
</dbReference>
<keyword evidence="2 3" id="KW-0040">ANK repeat</keyword>
<dbReference type="PANTHER" id="PTHR24171:SF8">
    <property type="entry name" value="BRCA1-ASSOCIATED RING DOMAIN PROTEIN 1"/>
    <property type="match status" value="1"/>
</dbReference>
<keyword evidence="1" id="KW-0677">Repeat</keyword>
<feature type="repeat" description="ANK" evidence="3">
    <location>
        <begin position="100"/>
        <end position="132"/>
    </location>
</feature>
<dbReference type="OrthoDB" id="671583at2"/>
<dbReference type="SUPFAM" id="SSF48403">
    <property type="entry name" value="Ankyrin repeat"/>
    <property type="match status" value="1"/>
</dbReference>
<feature type="compositionally biased region" description="Low complexity" evidence="4">
    <location>
        <begin position="375"/>
        <end position="387"/>
    </location>
</feature>
<evidence type="ECO:0000313" key="6">
    <source>
        <dbReference type="Proteomes" id="UP000199706"/>
    </source>
</evidence>
<reference evidence="5 6" key="1">
    <citation type="submission" date="2016-10" db="EMBL/GenBank/DDBJ databases">
        <authorList>
            <person name="de Groot N.N."/>
        </authorList>
    </citation>
    <scope>NUCLEOTIDE SEQUENCE [LARGE SCALE GENOMIC DNA]</scope>
    <source>
        <strain evidence="5 6">LMG 2247</strain>
    </source>
</reference>
<dbReference type="PROSITE" id="PS50088">
    <property type="entry name" value="ANK_REPEAT"/>
    <property type="match status" value="2"/>
</dbReference>
<feature type="compositionally biased region" description="Low complexity" evidence="4">
    <location>
        <begin position="11"/>
        <end position="26"/>
    </location>
</feature>
<dbReference type="RefSeq" id="WP_090685401.1">
    <property type="nucleotide sequence ID" value="NZ_FNCJ01000006.1"/>
</dbReference>
<evidence type="ECO:0000256" key="3">
    <source>
        <dbReference type="PROSITE-ProRule" id="PRU00023"/>
    </source>
</evidence>
<dbReference type="Proteomes" id="UP000199706">
    <property type="component" value="Unassembled WGS sequence"/>
</dbReference>
<dbReference type="SMART" id="SM00248">
    <property type="entry name" value="ANK"/>
    <property type="match status" value="2"/>
</dbReference>
<dbReference type="AlphaFoldDB" id="A0A1G7YBB6"/>
<evidence type="ECO:0000256" key="1">
    <source>
        <dbReference type="ARBA" id="ARBA00022737"/>
    </source>
</evidence>
<evidence type="ECO:0000256" key="4">
    <source>
        <dbReference type="SAM" id="MobiDB-lite"/>
    </source>
</evidence>
<dbReference type="EMBL" id="FNCJ01000006">
    <property type="protein sequence ID" value="SDG93788.1"/>
    <property type="molecule type" value="Genomic_DNA"/>
</dbReference>
<feature type="compositionally biased region" description="Basic and acidic residues" evidence="4">
    <location>
        <begin position="362"/>
        <end position="373"/>
    </location>
</feature>